<dbReference type="AlphaFoldDB" id="A0A5C3MU53"/>
<protein>
    <submittedName>
        <fullName evidence="1">Uncharacterized protein</fullName>
    </submittedName>
</protein>
<sequence length="92" mass="10520">KYPANSFKDLAFLAPMSHKEGDCGPPKFLVFFDDWKDAEAATLYLCSCIAKEHRNKIKNFHSMMSPEYCKVIYKALRANVMWGLCVTDSFGM</sequence>
<dbReference type="EMBL" id="ML213520">
    <property type="protein sequence ID" value="TFK48355.1"/>
    <property type="molecule type" value="Genomic_DNA"/>
</dbReference>
<reference evidence="1 2" key="1">
    <citation type="journal article" date="2019" name="Nat. Ecol. Evol.">
        <title>Megaphylogeny resolves global patterns of mushroom evolution.</title>
        <authorList>
            <person name="Varga T."/>
            <person name="Krizsan K."/>
            <person name="Foldi C."/>
            <person name="Dima B."/>
            <person name="Sanchez-Garcia M."/>
            <person name="Sanchez-Ramirez S."/>
            <person name="Szollosi G.J."/>
            <person name="Szarkandi J.G."/>
            <person name="Papp V."/>
            <person name="Albert L."/>
            <person name="Andreopoulos W."/>
            <person name="Angelini C."/>
            <person name="Antonin V."/>
            <person name="Barry K.W."/>
            <person name="Bougher N.L."/>
            <person name="Buchanan P."/>
            <person name="Buyck B."/>
            <person name="Bense V."/>
            <person name="Catcheside P."/>
            <person name="Chovatia M."/>
            <person name="Cooper J."/>
            <person name="Damon W."/>
            <person name="Desjardin D."/>
            <person name="Finy P."/>
            <person name="Geml J."/>
            <person name="Haridas S."/>
            <person name="Hughes K."/>
            <person name="Justo A."/>
            <person name="Karasinski D."/>
            <person name="Kautmanova I."/>
            <person name="Kiss B."/>
            <person name="Kocsube S."/>
            <person name="Kotiranta H."/>
            <person name="LaButti K.M."/>
            <person name="Lechner B.E."/>
            <person name="Liimatainen K."/>
            <person name="Lipzen A."/>
            <person name="Lukacs Z."/>
            <person name="Mihaltcheva S."/>
            <person name="Morgado L.N."/>
            <person name="Niskanen T."/>
            <person name="Noordeloos M.E."/>
            <person name="Ohm R.A."/>
            <person name="Ortiz-Santana B."/>
            <person name="Ovrebo C."/>
            <person name="Racz N."/>
            <person name="Riley R."/>
            <person name="Savchenko A."/>
            <person name="Shiryaev A."/>
            <person name="Soop K."/>
            <person name="Spirin V."/>
            <person name="Szebenyi C."/>
            <person name="Tomsovsky M."/>
            <person name="Tulloss R.E."/>
            <person name="Uehling J."/>
            <person name="Grigoriev I.V."/>
            <person name="Vagvolgyi C."/>
            <person name="Papp T."/>
            <person name="Martin F.M."/>
            <person name="Miettinen O."/>
            <person name="Hibbett D.S."/>
            <person name="Nagy L.G."/>
        </authorList>
    </citation>
    <scope>NUCLEOTIDE SEQUENCE [LARGE SCALE GENOMIC DNA]</scope>
    <source>
        <strain evidence="1 2">OMC1185</strain>
    </source>
</reference>
<dbReference type="OrthoDB" id="10261556at2759"/>
<organism evidence="1 2">
    <name type="scientific">Heliocybe sulcata</name>
    <dbReference type="NCBI Taxonomy" id="5364"/>
    <lineage>
        <taxon>Eukaryota</taxon>
        <taxon>Fungi</taxon>
        <taxon>Dikarya</taxon>
        <taxon>Basidiomycota</taxon>
        <taxon>Agaricomycotina</taxon>
        <taxon>Agaricomycetes</taxon>
        <taxon>Gloeophyllales</taxon>
        <taxon>Gloeophyllaceae</taxon>
        <taxon>Heliocybe</taxon>
    </lineage>
</organism>
<feature type="non-terminal residue" evidence="1">
    <location>
        <position position="1"/>
    </location>
</feature>
<evidence type="ECO:0000313" key="1">
    <source>
        <dbReference type="EMBL" id="TFK48355.1"/>
    </source>
</evidence>
<dbReference type="Proteomes" id="UP000305948">
    <property type="component" value="Unassembled WGS sequence"/>
</dbReference>
<feature type="non-terminal residue" evidence="1">
    <location>
        <position position="92"/>
    </location>
</feature>
<evidence type="ECO:0000313" key="2">
    <source>
        <dbReference type="Proteomes" id="UP000305948"/>
    </source>
</evidence>
<proteinExistence type="predicted"/>
<keyword evidence="2" id="KW-1185">Reference proteome</keyword>
<name>A0A5C3MU53_9AGAM</name>
<accession>A0A5C3MU53</accession>
<gene>
    <name evidence="1" type="ORF">OE88DRAFT_1613817</name>
</gene>